<sequence>MCRVLIIEDEGPKITTYKDFSKGSGLTFLSPPEIGLGKFDATDKESVEEQLAKFLRDQIATHGIDLVLLDTDLSRDRKLQTHSSYKSALRELGMPVCRYQKGGTASSLEQLPQLQRTIRDGASAIWIPKAVVSGDRTDELVPRLVSISQGFKDIEAALQAQPQLLEGRHSPTEVLAAVLGDQNLSDEFLGYAAQNLVYFAKPEVDHEGYQISEVQRYATQLGYWLFNYIITFPGPILRKDAALAYLNIHPDELAQNPELLQIIAPAQYSGPFGEVEGYYWRFQLIHILDECGGDVGNHPILAGKPVRRIDPDNLGALAFVCMVSGKPITAEQAAVSPDWVPSGASEAKIDETVLEELGPLAGI</sequence>
<proteinExistence type="predicted"/>
<dbReference type="RefSeq" id="WP_177142981.1">
    <property type="nucleotide sequence ID" value="NZ_JACAPU010000001.1"/>
</dbReference>
<name>A0A7Y8BIQ1_9PSED</name>
<evidence type="ECO:0000313" key="1">
    <source>
        <dbReference type="EMBL" id="NWB44863.1"/>
    </source>
</evidence>
<comment type="caution">
    <text evidence="1">The sequence shown here is derived from an EMBL/GenBank/DDBJ whole genome shotgun (WGS) entry which is preliminary data.</text>
</comment>
<protein>
    <submittedName>
        <fullName evidence="1">Uncharacterized protein</fullName>
    </submittedName>
</protein>
<reference evidence="1 2" key="1">
    <citation type="submission" date="2020-04" db="EMBL/GenBank/DDBJ databases">
        <title>Molecular characterization of pseudomonads from Agaricus bisporus reveal novel blotch 2 pathogens in Western Europe.</title>
        <authorList>
            <person name="Taparia T."/>
            <person name="Krijger M."/>
            <person name="Haynes E."/>
            <person name="Elpinstone J.G."/>
            <person name="Noble R."/>
            <person name="Van Der Wolf J."/>
        </authorList>
    </citation>
    <scope>NUCLEOTIDE SEQUENCE [LARGE SCALE GENOMIC DNA]</scope>
    <source>
        <strain evidence="1 2">F1001</strain>
    </source>
</reference>
<dbReference type="EMBL" id="JACAPU010000001">
    <property type="protein sequence ID" value="NWB44863.1"/>
    <property type="molecule type" value="Genomic_DNA"/>
</dbReference>
<dbReference type="Proteomes" id="UP000582981">
    <property type="component" value="Unassembled WGS sequence"/>
</dbReference>
<evidence type="ECO:0000313" key="2">
    <source>
        <dbReference type="Proteomes" id="UP000582981"/>
    </source>
</evidence>
<gene>
    <name evidence="1" type="ORF">HX829_00020</name>
</gene>
<accession>A0A7Y8BIQ1</accession>
<dbReference type="AlphaFoldDB" id="A0A7Y8BIQ1"/>
<organism evidence="1 2">
    <name type="scientific">Pseudomonas gingeri</name>
    <dbReference type="NCBI Taxonomy" id="117681"/>
    <lineage>
        <taxon>Bacteria</taxon>
        <taxon>Pseudomonadati</taxon>
        <taxon>Pseudomonadota</taxon>
        <taxon>Gammaproteobacteria</taxon>
        <taxon>Pseudomonadales</taxon>
        <taxon>Pseudomonadaceae</taxon>
        <taxon>Pseudomonas</taxon>
    </lineage>
</organism>